<feature type="transmembrane region" description="Helical" evidence="1">
    <location>
        <begin position="45"/>
        <end position="62"/>
    </location>
</feature>
<evidence type="ECO:0000313" key="2">
    <source>
        <dbReference type="EMBL" id="SDP12264.1"/>
    </source>
</evidence>
<evidence type="ECO:0000256" key="1">
    <source>
        <dbReference type="SAM" id="Phobius"/>
    </source>
</evidence>
<proteinExistence type="predicted"/>
<keyword evidence="1" id="KW-0472">Membrane</keyword>
<name>A0A1H0Q4K5_MICTS</name>
<organism evidence="2 3">
    <name type="scientific">Microbacterium testaceum (strain StLB037)</name>
    <dbReference type="NCBI Taxonomy" id="979556"/>
    <lineage>
        <taxon>Bacteria</taxon>
        <taxon>Bacillati</taxon>
        <taxon>Actinomycetota</taxon>
        <taxon>Actinomycetes</taxon>
        <taxon>Micrococcales</taxon>
        <taxon>Microbacteriaceae</taxon>
        <taxon>Microbacterium</taxon>
    </lineage>
</organism>
<accession>A0A1H0Q4K5</accession>
<reference evidence="2 3" key="1">
    <citation type="submission" date="2016-10" db="EMBL/GenBank/DDBJ databases">
        <authorList>
            <person name="de Groot N.N."/>
        </authorList>
    </citation>
    <scope>NUCLEOTIDE SEQUENCE [LARGE SCALE GENOMIC DNA]</scope>
    <source>
        <strain evidence="2 3">StLB037</strain>
    </source>
</reference>
<keyword evidence="1" id="KW-0812">Transmembrane</keyword>
<dbReference type="EMBL" id="FNJN01000004">
    <property type="protein sequence ID" value="SDP12264.1"/>
    <property type="molecule type" value="Genomic_DNA"/>
</dbReference>
<keyword evidence="1" id="KW-1133">Transmembrane helix</keyword>
<dbReference type="AlphaFoldDB" id="A0A1H0Q4K5"/>
<dbReference type="Proteomes" id="UP000186456">
    <property type="component" value="Unassembled WGS sequence"/>
</dbReference>
<gene>
    <name evidence="2" type="ORF">SAMN04487788_2215</name>
</gene>
<protein>
    <submittedName>
        <fullName evidence="2">Uncharacterized protein</fullName>
    </submittedName>
</protein>
<sequence>MMNPMRRQARATRVRRGGAAASVATFVALLSHVSGGGEVPGVFGVVVPLALSFVVCTALAGRRLSTWRLAVAVAVSQVLFHSLFVLGSYDLAAAAHVHGSALPVLTGGSALPAMTPDAAMWLGHAVAALATTVALHRGERTLVALRVLAERSVAWLRARVRVLAGLPTAPSVRRTAAVVVAAVRPTSALVVSAAQRRGPPLAAS</sequence>
<evidence type="ECO:0000313" key="3">
    <source>
        <dbReference type="Proteomes" id="UP000186456"/>
    </source>
</evidence>